<dbReference type="KEGG" id="iho:Igni_0640"/>
<dbReference type="Pfam" id="PF06626">
    <property type="entry name" value="DUF1152"/>
    <property type="match status" value="1"/>
</dbReference>
<reference evidence="1 2" key="1">
    <citation type="journal article" date="2008" name="Genome Biol.">
        <title>A genomic analysis of the archaeal system Ignicoccus hospitalis-Nanoarchaeum equitans.</title>
        <authorList>
            <person name="Podar M."/>
            <person name="Anderson I."/>
            <person name="Makarova K.S."/>
            <person name="Elkins J.G."/>
            <person name="Ivanova N."/>
            <person name="Wall M.A."/>
            <person name="Lykidis A."/>
            <person name="Mavromatis K."/>
            <person name="Sun H."/>
            <person name="Hudson M.E."/>
            <person name="Chen W."/>
            <person name="Deciu C."/>
            <person name="Hutchison D."/>
            <person name="Eads J.R."/>
            <person name="Anderson A."/>
            <person name="Fernandes F."/>
            <person name="Szeto E."/>
            <person name="Lapidus A."/>
            <person name="Kyrpides N.C."/>
            <person name="Saier M.H.Jr."/>
            <person name="Richardson P.M."/>
            <person name="Rachel R."/>
            <person name="Huber H."/>
            <person name="Eisen J.A."/>
            <person name="Koonin E.V."/>
            <person name="Keller M."/>
            <person name="Stetter K.O."/>
        </authorList>
    </citation>
    <scope>NUCLEOTIDE SEQUENCE [LARGE SCALE GENOMIC DNA]</scope>
    <source>
        <strain evidence="2">KIN4/I / DSM 18386 / JCM 14125</strain>
    </source>
</reference>
<name>A8AA70_IGNH4</name>
<proteinExistence type="predicted"/>
<dbReference type="eggNOG" id="arCOG04164">
    <property type="taxonomic scope" value="Archaea"/>
</dbReference>
<dbReference type="Proteomes" id="UP000000262">
    <property type="component" value="Chromosome"/>
</dbReference>
<dbReference type="GeneID" id="5561973"/>
<dbReference type="STRING" id="453591.Igni_0640"/>
<dbReference type="RefSeq" id="WP_011998674.1">
    <property type="nucleotide sequence ID" value="NC_009776.1"/>
</dbReference>
<dbReference type="InterPro" id="IPR010581">
    <property type="entry name" value="DUF1152"/>
</dbReference>
<keyword evidence="2" id="KW-1185">Reference proteome</keyword>
<evidence type="ECO:0000313" key="2">
    <source>
        <dbReference type="Proteomes" id="UP000000262"/>
    </source>
</evidence>
<dbReference type="PhylomeDB" id="A8AA70"/>
<accession>A8AA70</accession>
<protein>
    <recommendedName>
        <fullName evidence="3">DUF1152 domain-containing protein</fullName>
    </recommendedName>
</protein>
<dbReference type="OrthoDB" id="275458at2157"/>
<dbReference type="HOGENOM" id="CLU_069296_0_0_2"/>
<evidence type="ECO:0000313" key="1">
    <source>
        <dbReference type="EMBL" id="ABU81822.1"/>
    </source>
</evidence>
<evidence type="ECO:0008006" key="3">
    <source>
        <dbReference type="Google" id="ProtNLM"/>
    </source>
</evidence>
<dbReference type="EMBL" id="CP000816">
    <property type="protein sequence ID" value="ABU81822.1"/>
    <property type="molecule type" value="Genomic_DNA"/>
</dbReference>
<organism evidence="1 2">
    <name type="scientific">Ignicoccus hospitalis (strain KIN4/I / DSM 18386 / JCM 14125)</name>
    <dbReference type="NCBI Taxonomy" id="453591"/>
    <lineage>
        <taxon>Archaea</taxon>
        <taxon>Thermoproteota</taxon>
        <taxon>Thermoprotei</taxon>
        <taxon>Desulfurococcales</taxon>
        <taxon>Desulfurococcaceae</taxon>
        <taxon>Ignicoccus</taxon>
    </lineage>
</organism>
<gene>
    <name evidence="1" type="ordered locus">Igni_0640</name>
</gene>
<sequence length="332" mass="35540">MECPLRGKKVLVVGIGGGGDVAAAYCVSKWVESVGGKAILGSVVWERLVRDPLPGPLPLRELNNAEAVGDHLWVADGDEYAIRGGVRVVPQASILARVTGKRVYLFDLNGGAEGIKRGLKEAIELAGADLLIAVDAGGDVLARPEDEEVWSPLADSICLAAVKEIEIESWVAVFGPGCDGELPPQKVLERVSEAWRRGGNKGGFVLSKDDAEDCLKVVNEMHTEASKMGILAALGEFGEKKIRRGSRTLFLSPLTATTFFLDSNSIDSVMAEAVRGSVDIEEANQALRALGVYTELDLERDVVAKGGLDKVDLEKVREEGRKRLKTSPARGL</sequence>
<dbReference type="AlphaFoldDB" id="A8AA70"/>